<organism evidence="1 2">
    <name type="scientific">Stenotrophomonas maltophilia</name>
    <name type="common">Pseudomonas maltophilia</name>
    <name type="synonym">Xanthomonas maltophilia</name>
    <dbReference type="NCBI Taxonomy" id="40324"/>
    <lineage>
        <taxon>Bacteria</taxon>
        <taxon>Pseudomonadati</taxon>
        <taxon>Pseudomonadota</taxon>
        <taxon>Gammaproteobacteria</taxon>
        <taxon>Lysobacterales</taxon>
        <taxon>Lysobacteraceae</taxon>
        <taxon>Stenotrophomonas</taxon>
        <taxon>Stenotrophomonas maltophilia group</taxon>
    </lineage>
</organism>
<name>A0AB34TI45_STEMA</name>
<sequence>MLAYCGQRIRVDWSSAHPASTAAFPANGLKLHLLNVPSTDQAQVGMQIDSVDRFGHSCLDDSVASPIGVLLSCDPSDAPIWWDFSKRTWRERTPRPHYGVVTLQGDSQGKLLGFNYIAAADAHYTPEGFPFQGNCTAEPGTGPYHDQCYVRFKRGRMAVSYTYLATSLRSWREVDMLVRSTLDGQPATERCAFSLAAQ</sequence>
<dbReference type="EMBL" id="JZIW01000001">
    <property type="protein sequence ID" value="KOO82775.1"/>
    <property type="molecule type" value="Genomic_DNA"/>
</dbReference>
<proteinExistence type="predicted"/>
<dbReference type="RefSeq" id="WP_053461438.1">
    <property type="nucleotide sequence ID" value="NZ_JZIW01000001.1"/>
</dbReference>
<protein>
    <submittedName>
        <fullName evidence="1">Uncharacterized protein</fullName>
    </submittedName>
</protein>
<evidence type="ECO:0000313" key="2">
    <source>
        <dbReference type="Proteomes" id="UP000037632"/>
    </source>
</evidence>
<dbReference type="AlphaFoldDB" id="A0AB34TI45"/>
<reference evidence="1 2" key="1">
    <citation type="journal article" date="2015" name="Antimicrob. Agents Chemother.">
        <title>Whole-Genome Sequencing Identifies Emergence of a Quinolone Resistance Mutation in a Case of Stenotrophomonas maltophilia Bacteremia.</title>
        <authorList>
            <person name="Pak T.R."/>
            <person name="Altman D.R."/>
            <person name="Attie O."/>
            <person name="Sebra R."/>
            <person name="Hamula C.L."/>
            <person name="Lewis M."/>
            <person name="Deikus G."/>
            <person name="Newman L.C."/>
            <person name="Fang G."/>
            <person name="Hand J."/>
            <person name="Papel G."/>
            <person name="Wallach F."/>
            <person name="Schadt E.E."/>
            <person name="Huprikar S."/>
            <person name="van Bakel H."/>
            <person name="Kasarskis A."/>
            <person name="Bashir A."/>
        </authorList>
    </citation>
    <scope>NUCLEOTIDE SEQUENCE [LARGE SCALE GENOMIC DNA]</scope>
    <source>
        <strain evidence="1 2">ISMMS6</strain>
    </source>
</reference>
<gene>
    <name evidence="1" type="ORF">VL23_05780</name>
</gene>
<accession>A0AB34TI45</accession>
<dbReference type="Proteomes" id="UP000037632">
    <property type="component" value="Unassembled WGS sequence"/>
</dbReference>
<comment type="caution">
    <text evidence="1">The sequence shown here is derived from an EMBL/GenBank/DDBJ whole genome shotgun (WGS) entry which is preliminary data.</text>
</comment>
<evidence type="ECO:0000313" key="1">
    <source>
        <dbReference type="EMBL" id="KOO82775.1"/>
    </source>
</evidence>